<feature type="domain" description="ABC transmembrane type-1" evidence="10">
    <location>
        <begin position="693"/>
        <end position="978"/>
    </location>
</feature>
<dbReference type="Proteomes" id="UP000327044">
    <property type="component" value="Unassembled WGS sequence"/>
</dbReference>
<dbReference type="InterPro" id="IPR003593">
    <property type="entry name" value="AAA+_ATPase"/>
</dbReference>
<protein>
    <recommendedName>
        <fullName evidence="13">Multidrug resistance-associated protein lethal(2)03659</fullName>
    </recommendedName>
</protein>
<evidence type="ECO:0000256" key="8">
    <source>
        <dbReference type="SAM" id="Phobius"/>
    </source>
</evidence>
<feature type="domain" description="ABC transporter" evidence="9">
    <location>
        <begin position="406"/>
        <end position="629"/>
    </location>
</feature>
<dbReference type="Gene3D" id="1.20.1560.10">
    <property type="entry name" value="ABC transporter type 1, transmembrane domain"/>
    <property type="match status" value="2"/>
</dbReference>
<dbReference type="SUPFAM" id="SSF52540">
    <property type="entry name" value="P-loop containing nucleoside triphosphate hydrolases"/>
    <property type="match status" value="2"/>
</dbReference>
<keyword evidence="6 8" id="KW-1133">Transmembrane helix</keyword>
<evidence type="ECO:0000256" key="5">
    <source>
        <dbReference type="ARBA" id="ARBA00022840"/>
    </source>
</evidence>
<dbReference type="InterPro" id="IPR027417">
    <property type="entry name" value="P-loop_NTPase"/>
</dbReference>
<reference evidence="11 12" key="1">
    <citation type="journal article" date="2018" name="Elife">
        <title>Firefly genomes illuminate parallel origins of bioluminescence in beetles.</title>
        <authorList>
            <person name="Fallon T.R."/>
            <person name="Lower S.E."/>
            <person name="Chang C.H."/>
            <person name="Bessho-Uehara M."/>
            <person name="Martin G.J."/>
            <person name="Bewick A.J."/>
            <person name="Behringer M."/>
            <person name="Debat H.J."/>
            <person name="Wong I."/>
            <person name="Day J.C."/>
            <person name="Suvorov A."/>
            <person name="Silva C.J."/>
            <person name="Stanger-Hall K.F."/>
            <person name="Hall D.W."/>
            <person name="Schmitz R.J."/>
            <person name="Nelson D.R."/>
            <person name="Lewis S.M."/>
            <person name="Shigenobu S."/>
            <person name="Bybee S.M."/>
            <person name="Larracuente A.M."/>
            <person name="Oba Y."/>
            <person name="Weng J.K."/>
        </authorList>
    </citation>
    <scope>NUCLEOTIDE SEQUENCE [LARGE SCALE GENOMIC DNA]</scope>
    <source>
        <strain evidence="11">1611_PpyrPB1</strain>
        <tissue evidence="11">Whole body</tissue>
    </source>
</reference>
<feature type="transmembrane region" description="Helical" evidence="8">
    <location>
        <begin position="920"/>
        <end position="943"/>
    </location>
</feature>
<dbReference type="Gene3D" id="3.40.50.300">
    <property type="entry name" value="P-loop containing nucleotide triphosphate hydrolases"/>
    <property type="match status" value="2"/>
</dbReference>
<feature type="transmembrane region" description="Helical" evidence="8">
    <location>
        <begin position="231"/>
        <end position="250"/>
    </location>
</feature>
<feature type="transmembrane region" description="Helical" evidence="8">
    <location>
        <begin position="808"/>
        <end position="829"/>
    </location>
</feature>
<dbReference type="PROSITE" id="PS50929">
    <property type="entry name" value="ABC_TM1F"/>
    <property type="match status" value="2"/>
</dbReference>
<dbReference type="GO" id="GO:0016020">
    <property type="term" value="C:membrane"/>
    <property type="evidence" value="ECO:0007669"/>
    <property type="project" value="UniProtKB-SubCell"/>
</dbReference>
<feature type="transmembrane region" description="Helical" evidence="8">
    <location>
        <begin position="79"/>
        <end position="102"/>
    </location>
</feature>
<dbReference type="InterPro" id="IPR011527">
    <property type="entry name" value="ABC1_TM_dom"/>
</dbReference>
<feature type="transmembrane region" description="Helical" evidence="8">
    <location>
        <begin position="309"/>
        <end position="335"/>
    </location>
</feature>
<feature type="transmembrane region" description="Helical" evidence="8">
    <location>
        <begin position="835"/>
        <end position="855"/>
    </location>
</feature>
<comment type="caution">
    <text evidence="11">The sequence shown here is derived from an EMBL/GenBank/DDBJ whole genome shotgun (WGS) entry which is preliminary data.</text>
</comment>
<keyword evidence="3 8" id="KW-0812">Transmembrane</keyword>
<proteinExistence type="predicted"/>
<dbReference type="FunFam" id="1.20.1560.10:FF:000014">
    <property type="entry name" value="Multidrug resistance-associated protein member 4"/>
    <property type="match status" value="1"/>
</dbReference>
<keyword evidence="4" id="KW-0547">Nucleotide-binding</keyword>
<dbReference type="CDD" id="cd03244">
    <property type="entry name" value="ABCC_MRP_domain2"/>
    <property type="match status" value="1"/>
</dbReference>
<evidence type="ECO:0000313" key="12">
    <source>
        <dbReference type="Proteomes" id="UP000327044"/>
    </source>
</evidence>
<feature type="transmembrane region" description="Helical" evidence="8">
    <location>
        <begin position="737"/>
        <end position="764"/>
    </location>
</feature>
<dbReference type="InParanoid" id="A0A5N4AKJ3"/>
<dbReference type="PROSITE" id="PS50893">
    <property type="entry name" value="ABC_TRANSPORTER_2"/>
    <property type="match status" value="2"/>
</dbReference>
<dbReference type="FunFam" id="3.40.50.300:FF:000163">
    <property type="entry name" value="Multidrug resistance-associated protein member 4"/>
    <property type="match status" value="1"/>
</dbReference>
<evidence type="ECO:0000259" key="10">
    <source>
        <dbReference type="PROSITE" id="PS50929"/>
    </source>
</evidence>
<evidence type="ECO:0000256" key="4">
    <source>
        <dbReference type="ARBA" id="ARBA00022741"/>
    </source>
</evidence>
<dbReference type="FunFam" id="3.40.50.300:FF:000482">
    <property type="entry name" value="Multidrug resistance-associated protein member 4"/>
    <property type="match status" value="1"/>
</dbReference>
<evidence type="ECO:0000256" key="7">
    <source>
        <dbReference type="ARBA" id="ARBA00023136"/>
    </source>
</evidence>
<feature type="transmembrane region" description="Helical" evidence="8">
    <location>
        <begin position="687"/>
        <end position="717"/>
    </location>
</feature>
<dbReference type="GO" id="GO:0016887">
    <property type="term" value="F:ATP hydrolysis activity"/>
    <property type="evidence" value="ECO:0007669"/>
    <property type="project" value="InterPro"/>
</dbReference>
<feature type="domain" description="ABC transporter" evidence="9">
    <location>
        <begin position="1013"/>
        <end position="1246"/>
    </location>
</feature>
<evidence type="ECO:0000313" key="11">
    <source>
        <dbReference type="EMBL" id="KAB0797837.1"/>
    </source>
</evidence>
<dbReference type="GO" id="GO:0140359">
    <property type="term" value="F:ABC-type transporter activity"/>
    <property type="evidence" value="ECO:0007669"/>
    <property type="project" value="InterPro"/>
</dbReference>
<feature type="transmembrane region" description="Helical" evidence="8">
    <location>
        <begin position="129"/>
        <end position="152"/>
    </location>
</feature>
<accession>A0A5N4AKJ3</accession>
<keyword evidence="12" id="KW-1185">Reference proteome</keyword>
<feature type="transmembrane region" description="Helical" evidence="8">
    <location>
        <begin position="202"/>
        <end position="225"/>
    </location>
</feature>
<dbReference type="AlphaFoldDB" id="A0A5N4AKJ3"/>
<feature type="domain" description="ABC transmembrane type-1" evidence="10">
    <location>
        <begin position="90"/>
        <end position="360"/>
    </location>
</feature>
<comment type="subcellular location">
    <subcellularLocation>
        <location evidence="1">Membrane</location>
        <topology evidence="1">Multi-pass membrane protein</topology>
    </subcellularLocation>
</comment>
<dbReference type="SUPFAM" id="SSF90123">
    <property type="entry name" value="ABC transporter transmembrane region"/>
    <property type="match status" value="2"/>
</dbReference>
<evidence type="ECO:0000256" key="1">
    <source>
        <dbReference type="ARBA" id="ARBA00004141"/>
    </source>
</evidence>
<name>A0A5N4AKJ3_PHOPY</name>
<dbReference type="InterPro" id="IPR017871">
    <property type="entry name" value="ABC_transporter-like_CS"/>
</dbReference>
<dbReference type="InterPro" id="IPR003439">
    <property type="entry name" value="ABC_transporter-like_ATP-bd"/>
</dbReference>
<evidence type="ECO:0000256" key="2">
    <source>
        <dbReference type="ARBA" id="ARBA00022448"/>
    </source>
</evidence>
<dbReference type="PROSITE" id="PS00211">
    <property type="entry name" value="ABC_TRANSPORTER_1"/>
    <property type="match status" value="1"/>
</dbReference>
<dbReference type="Pfam" id="PF00664">
    <property type="entry name" value="ABC_membrane"/>
    <property type="match status" value="2"/>
</dbReference>
<evidence type="ECO:0000256" key="3">
    <source>
        <dbReference type="ARBA" id="ARBA00022692"/>
    </source>
</evidence>
<gene>
    <name evidence="11" type="ORF">PPYR_08830</name>
</gene>
<dbReference type="EMBL" id="VVIM01000006">
    <property type="protein sequence ID" value="KAB0797837.1"/>
    <property type="molecule type" value="Genomic_DNA"/>
</dbReference>
<evidence type="ECO:0008006" key="13">
    <source>
        <dbReference type="Google" id="ProtNLM"/>
    </source>
</evidence>
<dbReference type="Pfam" id="PF00005">
    <property type="entry name" value="ABC_tran"/>
    <property type="match status" value="2"/>
</dbReference>
<dbReference type="GO" id="GO:0005524">
    <property type="term" value="F:ATP binding"/>
    <property type="evidence" value="ECO:0007669"/>
    <property type="project" value="UniProtKB-KW"/>
</dbReference>
<evidence type="ECO:0000256" key="6">
    <source>
        <dbReference type="ARBA" id="ARBA00022989"/>
    </source>
</evidence>
<dbReference type="OrthoDB" id="6500128at2759"/>
<dbReference type="PANTHER" id="PTHR24223">
    <property type="entry name" value="ATP-BINDING CASSETTE SUB-FAMILY C"/>
    <property type="match status" value="1"/>
</dbReference>
<keyword evidence="2" id="KW-0813">Transport</keyword>
<feature type="transmembrane region" description="Helical" evidence="8">
    <location>
        <begin position="355"/>
        <end position="372"/>
    </location>
</feature>
<organism evidence="11 12">
    <name type="scientific">Photinus pyralis</name>
    <name type="common">Common eastern firefly</name>
    <name type="synonym">Lampyris pyralis</name>
    <dbReference type="NCBI Taxonomy" id="7054"/>
    <lineage>
        <taxon>Eukaryota</taxon>
        <taxon>Metazoa</taxon>
        <taxon>Ecdysozoa</taxon>
        <taxon>Arthropoda</taxon>
        <taxon>Hexapoda</taxon>
        <taxon>Insecta</taxon>
        <taxon>Pterygota</taxon>
        <taxon>Neoptera</taxon>
        <taxon>Endopterygota</taxon>
        <taxon>Coleoptera</taxon>
        <taxon>Polyphaga</taxon>
        <taxon>Elateriformia</taxon>
        <taxon>Elateroidea</taxon>
        <taxon>Lampyridae</taxon>
        <taxon>Lampyrinae</taxon>
        <taxon>Photinus</taxon>
    </lineage>
</organism>
<dbReference type="SMART" id="SM00382">
    <property type="entry name" value="AAA"/>
    <property type="match status" value="2"/>
</dbReference>
<keyword evidence="7 8" id="KW-0472">Membrane</keyword>
<feature type="transmembrane region" description="Helical" evidence="8">
    <location>
        <begin position="16"/>
        <end position="36"/>
    </location>
</feature>
<dbReference type="InterPro" id="IPR050173">
    <property type="entry name" value="ABC_transporter_C-like"/>
</dbReference>
<dbReference type="InterPro" id="IPR036640">
    <property type="entry name" value="ABC1_TM_sf"/>
</dbReference>
<dbReference type="CDD" id="cd03250">
    <property type="entry name" value="ABCC_MRP_domain1"/>
    <property type="match status" value="1"/>
</dbReference>
<keyword evidence="5" id="KW-0067">ATP-binding</keyword>
<evidence type="ECO:0000259" key="9">
    <source>
        <dbReference type="PROSITE" id="PS50893"/>
    </source>
</evidence>
<dbReference type="PANTHER" id="PTHR24223:SF448">
    <property type="entry name" value="FI20146P1-RELATED"/>
    <property type="match status" value="1"/>
</dbReference>
<dbReference type="FunFam" id="1.20.1560.10:FF:000026">
    <property type="entry name" value="Multidrug resistance-associated protein lethal(2)03659"/>
    <property type="match status" value="1"/>
</dbReference>
<sequence>MDLGLSKSEKSNPRQGANIFSILTIWYSIPTFIAGYKKDLEVSDLYKTYTGHQSKLLGDQIEKVWQEELRRKKPSLRRVLFKIYGVSYLLAGLILLTVEVILRLSEPLLLGEVIAHFTTEQTSDSQNVAYGYAGGMVACAVLRSLLSAPYQMAVSHIGMKMRVACCSLIYRKALRLSQTALCGTTIGQMVNLLSNDVNRFDFAALFAQLLWVAPIQLAVAVYFMHSIAGPPAIYGACVSLALVAVQYGVAKLVAKFRCKTALKTDERIRLTNEVIYGIQVIKMYAWEKPLAKFISFVRRNEIRFIRRNLYLRGIMASFFLFSSKLSLFIAILTTVLSGEAITAKKVFVLYAYYDLLRMTIHYSFQVAVMRVVECNVSIKRLHNFLMLGEKSTTDSVSTDSDKKYSIKVDHVVAKWDAAATSSILNNISICIKPKSVNAIIGPVGSGKSSLLQVILKELPFSEGKLAVNGTISYASQEPWIFIGTVRQNIIFNKPFDSDRFSKVIANCSLKRDLALLPDGDMTLVGERGVSLSGGQRARINLARAVYQEADIYLLDDPLSAVDTHVGRQLLDDCIITFLKEKTVVLVTHQLHFLKDFDQIFVLGDGTVKAHGRFDELQESTSDFAKLLNIENETDTEVQRIRTKSESDSNSLLENTNVSLENINKEDQVKGKLSFDVYKSYFNIGTHWLPILCVFCLFFVTQLVYSFSDVFISLWATVEENRYKADPTGFWNFSTETWMYIYIGTITSLVLVTIPRSSSFFIVCMNSSLQLHNQMLSNVLQATMRFFSTTPSGRILNRFSKDMGLVDEMLPVAMLDTLQIFLILVGVIILNATVNVWFLIPAVIMACLFYAMRTFYMATSRSVKRLEGLTRSPVFTHLNASLQGLSTIRAFGAESVLMDEFDTHQDVHSSAWFIFLSTTRAFGYCLDLICALYTTLITFSFFAFENSTNGGDVGLVVTQCLSVIGLLQWGAWQSAEVENHMTSVERILQYNNIEQEGTNRTTEPPDSWPQEGELEFVKLSLHYVPEDPPVLKDLSFIIKAREKIGIVGRTGAGKSSIINALFQLSNTKGSILIDGIDITDIKLWNLRSKISIIPQEPVLFSGTLRKNLDPFNEFLDENLWKALEDVELKHLVKELSLGLNSMVLEGGSNFSIGQRQLICLARAILRNNKLLVLDEATANIDPQTDAHIQNTIREKFAQCTVLTVAHRLNTILDSDKVLVMDAGTIVEFDHPYHLLQNTNGIFHGMVMQTGPAMAQTITNIIKENYHNYNTSHLPEDRRI</sequence>